<dbReference type="InterPro" id="IPR003010">
    <property type="entry name" value="C-N_Hydrolase"/>
</dbReference>
<evidence type="ECO:0000256" key="3">
    <source>
        <dbReference type="ARBA" id="ARBA00022475"/>
    </source>
</evidence>
<dbReference type="AlphaFoldDB" id="A0A059E991"/>
<dbReference type="InterPro" id="IPR036526">
    <property type="entry name" value="C-N_Hydrolase_sf"/>
</dbReference>
<reference evidence="11 14" key="2">
    <citation type="journal article" date="2018" name="Nat. Biotechnol.">
        <title>A standardized bacterial taxonomy based on genome phylogeny substantially revises the tree of life.</title>
        <authorList>
            <person name="Parks D.H."/>
            <person name="Chuvochina M."/>
            <person name="Waite D.W."/>
            <person name="Rinke C."/>
            <person name="Skarshewski A."/>
            <person name="Chaumeil P.A."/>
            <person name="Hugenholtz P."/>
        </authorList>
    </citation>
    <scope>NUCLEOTIDE SEQUENCE [LARGE SCALE GENOMIC DNA]</scope>
    <source>
        <strain evidence="11">UBA8557</strain>
    </source>
</reference>
<feature type="domain" description="CN hydrolase" evidence="10">
    <location>
        <begin position="253"/>
        <end position="514"/>
    </location>
</feature>
<feature type="transmembrane region" description="Helical" evidence="9">
    <location>
        <begin position="20"/>
        <end position="40"/>
    </location>
</feature>
<evidence type="ECO:0000256" key="8">
    <source>
        <dbReference type="ARBA" id="ARBA00023315"/>
    </source>
</evidence>
<comment type="function">
    <text evidence="9">Catalyzes the phospholipid dependent N-acylation of the N-terminal cysteine of apolipoprotein, the last step in lipoprotein maturation.</text>
</comment>
<evidence type="ECO:0000256" key="2">
    <source>
        <dbReference type="ARBA" id="ARBA00010065"/>
    </source>
</evidence>
<dbReference type="InterPro" id="IPR045378">
    <property type="entry name" value="LNT_N"/>
</dbReference>
<sequence length="547" mass="59475">MSHAVRSHGFTALGPLHEAFARLTGWLAVITSLLLGAFSAVAFAPFHFSAVLVISFTGLIWMLDGARGHRRWGRAVFLRTWAFGTGFFLISMHWTAAPFLVEPEKHAIFLWMPLILLPGGMAIIWGVFGAMAGAFWSSSPSRIFVFALFFALAEFVRGHLFGGFPWNLPGTTWVPGGALSQSASIGGVYWLTLLTVFVMSAPAALVDTRESRQLAVRIAPSFAAVILVALGWSWGAQRIAQPAELSEQSVVLMDSGVPQDEKWEIGPDPILIEYLRMLANQEGEPGDIILWPEGALPTTLLQDANALDAVGAYLGSRDLIAGTTRYEITGKDTRDYYNSLTVMDENAIRSGPIALYDKHRLVPFGELPATRIIPFGEALSGILPGAIQRMASDGFRPGPGPAVIFAEDIPPFVAMICYEGLYPSIPRSANIGARADWLVLISNDAWFGGGMGPAQHYAQNRYRAIETGLPLARVASRGASGIVDGRGREVLRAAPVADAPSGWDTSFGRGKLPLPERVTLFQTRIGLMLFWLSLFLFAGLAFVTWRR</sequence>
<protein>
    <recommendedName>
        <fullName evidence="9">Apolipoprotein N-acyltransferase</fullName>
        <shortName evidence="9">ALP N-acyltransferase</shortName>
        <ecNumber evidence="9">2.3.1.269</ecNumber>
    </recommendedName>
</protein>
<dbReference type="EMBL" id="DMBR01000401">
    <property type="protein sequence ID" value="HAE95517.1"/>
    <property type="molecule type" value="Genomic_DNA"/>
</dbReference>
<dbReference type="Proteomes" id="UP000259173">
    <property type="component" value="Unassembled WGS sequence"/>
</dbReference>
<keyword evidence="8 9" id="KW-0012">Acyltransferase</keyword>
<keyword evidence="11" id="KW-0449">Lipoprotein</keyword>
<dbReference type="Proteomes" id="UP000024547">
    <property type="component" value="Unassembled WGS sequence"/>
</dbReference>
<comment type="subcellular location">
    <subcellularLocation>
        <location evidence="1 9">Cell membrane</location>
        <topology evidence="1 9">Multi-pass membrane protein</topology>
    </subcellularLocation>
</comment>
<evidence type="ECO:0000313" key="11">
    <source>
        <dbReference type="EMBL" id="HAE95517.1"/>
    </source>
</evidence>
<comment type="pathway">
    <text evidence="9">Protein modification; lipoprotein biosynthesis (N-acyl transfer).</text>
</comment>
<proteinExistence type="inferred from homology"/>
<dbReference type="GO" id="GO:0042158">
    <property type="term" value="P:lipoprotein biosynthetic process"/>
    <property type="evidence" value="ECO:0007669"/>
    <property type="project" value="UniProtKB-UniRule"/>
</dbReference>
<dbReference type="CDD" id="cd07571">
    <property type="entry name" value="ALP_N-acyl_transferase"/>
    <property type="match status" value="1"/>
</dbReference>
<feature type="transmembrane region" description="Helical" evidence="9">
    <location>
        <begin position="188"/>
        <end position="206"/>
    </location>
</feature>
<evidence type="ECO:0000313" key="13">
    <source>
        <dbReference type="Proteomes" id="UP000024547"/>
    </source>
</evidence>
<dbReference type="STRING" id="1280948.HY36_12810"/>
<dbReference type="PANTHER" id="PTHR38686:SF1">
    <property type="entry name" value="APOLIPOPROTEIN N-ACYLTRANSFERASE"/>
    <property type="match status" value="1"/>
</dbReference>
<gene>
    <name evidence="9 11" type="primary">lnt</name>
    <name evidence="11" type="ORF">DCG65_13250</name>
    <name evidence="12" type="ORF">HY36_12810</name>
</gene>
<evidence type="ECO:0000259" key="10">
    <source>
        <dbReference type="PROSITE" id="PS50263"/>
    </source>
</evidence>
<dbReference type="Gene3D" id="3.60.110.10">
    <property type="entry name" value="Carbon-nitrogen hydrolase"/>
    <property type="match status" value="1"/>
</dbReference>
<keyword evidence="7 9" id="KW-0472">Membrane</keyword>
<dbReference type="SUPFAM" id="SSF56317">
    <property type="entry name" value="Carbon-nitrogen hydrolase"/>
    <property type="match status" value="1"/>
</dbReference>
<reference evidence="12 13" key="1">
    <citation type="journal article" date="2014" name="Antonie Van Leeuwenhoek">
        <title>Hyphomonas beringensis sp. nov. and Hyphomonas chukchiensis sp. nov., isolated from surface seawater of the Bering Sea and Chukchi Sea.</title>
        <authorList>
            <person name="Li C."/>
            <person name="Lai Q."/>
            <person name="Li G."/>
            <person name="Dong C."/>
            <person name="Wang J."/>
            <person name="Liao Y."/>
            <person name="Shao Z."/>
        </authorList>
    </citation>
    <scope>NUCLEOTIDE SEQUENCE [LARGE SCALE GENOMIC DNA]</scope>
    <source>
        <strain evidence="12 13">22II1-22F38</strain>
    </source>
</reference>
<dbReference type="GO" id="GO:0005886">
    <property type="term" value="C:plasma membrane"/>
    <property type="evidence" value="ECO:0007669"/>
    <property type="project" value="UniProtKB-SubCell"/>
</dbReference>
<dbReference type="PROSITE" id="PS50263">
    <property type="entry name" value="CN_HYDROLASE"/>
    <property type="match status" value="1"/>
</dbReference>
<evidence type="ECO:0000256" key="9">
    <source>
        <dbReference type="HAMAP-Rule" id="MF_01148"/>
    </source>
</evidence>
<dbReference type="InterPro" id="IPR004563">
    <property type="entry name" value="Apolipo_AcylTrfase"/>
</dbReference>
<dbReference type="EMBL" id="AWFH01000003">
    <property type="protein sequence ID" value="KCZ64469.1"/>
    <property type="molecule type" value="Genomic_DNA"/>
</dbReference>
<feature type="transmembrane region" description="Helical" evidence="9">
    <location>
        <begin position="46"/>
        <end position="64"/>
    </location>
</feature>
<comment type="caution">
    <text evidence="12">The sequence shown here is derived from an EMBL/GenBank/DDBJ whole genome shotgun (WGS) entry which is preliminary data.</text>
</comment>
<evidence type="ECO:0000256" key="6">
    <source>
        <dbReference type="ARBA" id="ARBA00022989"/>
    </source>
</evidence>
<keyword evidence="3 9" id="KW-1003">Cell membrane</keyword>
<dbReference type="UniPathway" id="UPA00666"/>
<accession>A0A059E991</accession>
<keyword evidence="6 9" id="KW-1133">Transmembrane helix</keyword>
<name>A0A059E991_9PROT</name>
<feature type="transmembrane region" description="Helical" evidence="9">
    <location>
        <begin position="525"/>
        <end position="545"/>
    </location>
</feature>
<dbReference type="RefSeq" id="WP_035548801.1">
    <property type="nucleotide sequence ID" value="NZ_AWFH01000003.1"/>
</dbReference>
<dbReference type="EC" id="2.3.1.269" evidence="9"/>
<evidence type="ECO:0000256" key="7">
    <source>
        <dbReference type="ARBA" id="ARBA00023136"/>
    </source>
</evidence>
<dbReference type="Pfam" id="PF20154">
    <property type="entry name" value="LNT_N"/>
    <property type="match status" value="1"/>
</dbReference>
<evidence type="ECO:0000313" key="12">
    <source>
        <dbReference type="EMBL" id="KCZ64469.1"/>
    </source>
</evidence>
<dbReference type="PATRIC" id="fig|1280948.3.peg.798"/>
<keyword evidence="5 9" id="KW-0812">Transmembrane</keyword>
<dbReference type="HAMAP" id="MF_01148">
    <property type="entry name" value="Lnt"/>
    <property type="match status" value="1"/>
</dbReference>
<dbReference type="PANTHER" id="PTHR38686">
    <property type="entry name" value="APOLIPOPROTEIN N-ACYLTRANSFERASE"/>
    <property type="match status" value="1"/>
</dbReference>
<organism evidence="12 13">
    <name type="scientific">Hyphomonas atlantica</name>
    <dbReference type="NCBI Taxonomy" id="1280948"/>
    <lineage>
        <taxon>Bacteria</taxon>
        <taxon>Pseudomonadati</taxon>
        <taxon>Pseudomonadota</taxon>
        <taxon>Alphaproteobacteria</taxon>
        <taxon>Hyphomonadales</taxon>
        <taxon>Hyphomonadaceae</taxon>
        <taxon>Hyphomonas</taxon>
    </lineage>
</organism>
<evidence type="ECO:0000256" key="5">
    <source>
        <dbReference type="ARBA" id="ARBA00022692"/>
    </source>
</evidence>
<evidence type="ECO:0000313" key="14">
    <source>
        <dbReference type="Proteomes" id="UP000259173"/>
    </source>
</evidence>
<dbReference type="NCBIfam" id="TIGR00546">
    <property type="entry name" value="lnt"/>
    <property type="match status" value="1"/>
</dbReference>
<keyword evidence="13" id="KW-1185">Reference proteome</keyword>
<feature type="transmembrane region" description="Helical" evidence="9">
    <location>
        <begin position="218"/>
        <end position="235"/>
    </location>
</feature>
<keyword evidence="4 9" id="KW-0808">Transferase</keyword>
<comment type="similarity">
    <text evidence="2 9">Belongs to the CN hydrolase family. Apolipoprotein N-acyltransferase subfamily.</text>
</comment>
<feature type="transmembrane region" description="Helical" evidence="9">
    <location>
        <begin position="143"/>
        <end position="168"/>
    </location>
</feature>
<evidence type="ECO:0000256" key="4">
    <source>
        <dbReference type="ARBA" id="ARBA00022679"/>
    </source>
</evidence>
<evidence type="ECO:0000256" key="1">
    <source>
        <dbReference type="ARBA" id="ARBA00004651"/>
    </source>
</evidence>
<feature type="transmembrane region" description="Helical" evidence="9">
    <location>
        <begin position="108"/>
        <end position="136"/>
    </location>
</feature>
<feature type="transmembrane region" description="Helical" evidence="9">
    <location>
        <begin position="76"/>
        <end position="96"/>
    </location>
</feature>
<dbReference type="Pfam" id="PF00795">
    <property type="entry name" value="CN_hydrolase"/>
    <property type="match status" value="1"/>
</dbReference>
<dbReference type="GO" id="GO:0016410">
    <property type="term" value="F:N-acyltransferase activity"/>
    <property type="evidence" value="ECO:0007669"/>
    <property type="project" value="UniProtKB-UniRule"/>
</dbReference>
<dbReference type="OrthoDB" id="9804277at2"/>
<comment type="catalytic activity">
    <reaction evidence="9">
        <text>N-terminal S-1,2-diacyl-sn-glyceryl-L-cysteinyl-[lipoprotein] + a glycerophospholipid = N-acyl-S-1,2-diacyl-sn-glyceryl-L-cysteinyl-[lipoprotein] + a 2-acyl-sn-glycero-3-phospholipid + H(+)</text>
        <dbReference type="Rhea" id="RHEA:48228"/>
        <dbReference type="Rhea" id="RHEA-COMP:14681"/>
        <dbReference type="Rhea" id="RHEA-COMP:14684"/>
        <dbReference type="ChEBI" id="CHEBI:15378"/>
        <dbReference type="ChEBI" id="CHEBI:136912"/>
        <dbReference type="ChEBI" id="CHEBI:140656"/>
        <dbReference type="ChEBI" id="CHEBI:140657"/>
        <dbReference type="ChEBI" id="CHEBI:140660"/>
        <dbReference type="EC" id="2.3.1.269"/>
    </reaction>
</comment>
<dbReference type="eggNOG" id="COG0815">
    <property type="taxonomic scope" value="Bacteria"/>
</dbReference>